<dbReference type="Proteomes" id="UP000799421">
    <property type="component" value="Unassembled WGS sequence"/>
</dbReference>
<dbReference type="EMBL" id="MU005957">
    <property type="protein sequence ID" value="KAF2864365.1"/>
    <property type="molecule type" value="Genomic_DNA"/>
</dbReference>
<name>A0A6A7CBS6_9PEZI</name>
<organism evidence="1 2">
    <name type="scientific">Piedraia hortae CBS 480.64</name>
    <dbReference type="NCBI Taxonomy" id="1314780"/>
    <lineage>
        <taxon>Eukaryota</taxon>
        <taxon>Fungi</taxon>
        <taxon>Dikarya</taxon>
        <taxon>Ascomycota</taxon>
        <taxon>Pezizomycotina</taxon>
        <taxon>Dothideomycetes</taxon>
        <taxon>Dothideomycetidae</taxon>
        <taxon>Capnodiales</taxon>
        <taxon>Piedraiaceae</taxon>
        <taxon>Piedraia</taxon>
    </lineage>
</organism>
<gene>
    <name evidence="1" type="ORF">K470DRAFT_267223</name>
</gene>
<dbReference type="OrthoDB" id="3521506at2759"/>
<accession>A0A6A7CBS6</accession>
<reference evidence="1" key="1">
    <citation type="journal article" date="2020" name="Stud. Mycol.">
        <title>101 Dothideomycetes genomes: a test case for predicting lifestyles and emergence of pathogens.</title>
        <authorList>
            <person name="Haridas S."/>
            <person name="Albert R."/>
            <person name="Binder M."/>
            <person name="Bloem J."/>
            <person name="Labutti K."/>
            <person name="Salamov A."/>
            <person name="Andreopoulos B."/>
            <person name="Baker S."/>
            <person name="Barry K."/>
            <person name="Bills G."/>
            <person name="Bluhm B."/>
            <person name="Cannon C."/>
            <person name="Castanera R."/>
            <person name="Culley D."/>
            <person name="Daum C."/>
            <person name="Ezra D."/>
            <person name="Gonzalez J."/>
            <person name="Henrissat B."/>
            <person name="Kuo A."/>
            <person name="Liang C."/>
            <person name="Lipzen A."/>
            <person name="Lutzoni F."/>
            <person name="Magnuson J."/>
            <person name="Mondo S."/>
            <person name="Nolan M."/>
            <person name="Ohm R."/>
            <person name="Pangilinan J."/>
            <person name="Park H.-J."/>
            <person name="Ramirez L."/>
            <person name="Alfaro M."/>
            <person name="Sun H."/>
            <person name="Tritt A."/>
            <person name="Yoshinaga Y."/>
            <person name="Zwiers L.-H."/>
            <person name="Turgeon B."/>
            <person name="Goodwin S."/>
            <person name="Spatafora J."/>
            <person name="Crous P."/>
            <person name="Grigoriev I."/>
        </authorList>
    </citation>
    <scope>NUCLEOTIDE SEQUENCE</scope>
    <source>
        <strain evidence="1">CBS 480.64</strain>
    </source>
</reference>
<keyword evidence="2" id="KW-1185">Reference proteome</keyword>
<evidence type="ECO:0000313" key="2">
    <source>
        <dbReference type="Proteomes" id="UP000799421"/>
    </source>
</evidence>
<proteinExistence type="predicted"/>
<dbReference type="AlphaFoldDB" id="A0A6A7CBS6"/>
<sequence length="125" mass="13978">MSSRAGKALREFIDNFPDDKLTYLPEQGTVFKNQDYRLDVQGLADEGKSYNVQVQINSGTKISTISRIVKSKKSATTVAMVLVPKDGSMEPDEIRKKLLLSTRHYTINAIKSSDIEKSEESHKNG</sequence>
<protein>
    <submittedName>
        <fullName evidence="1">Uncharacterized protein</fullName>
    </submittedName>
</protein>
<evidence type="ECO:0000313" key="1">
    <source>
        <dbReference type="EMBL" id="KAF2864365.1"/>
    </source>
</evidence>